<dbReference type="PANTHER" id="PTHR13743">
    <property type="entry name" value="BEIGE/BEACH-RELATED"/>
    <property type="match status" value="1"/>
</dbReference>
<name>A0ABR2L5V6_9EUKA</name>
<evidence type="ECO:0000259" key="2">
    <source>
        <dbReference type="PROSITE" id="PS51783"/>
    </source>
</evidence>
<dbReference type="InterPro" id="IPR023362">
    <property type="entry name" value="PH-BEACH_dom"/>
</dbReference>
<dbReference type="Gene3D" id="2.30.29.30">
    <property type="entry name" value="Pleckstrin-homology domain (PH domain)/Phosphotyrosine-binding domain (PTB)"/>
    <property type="match status" value="1"/>
</dbReference>
<dbReference type="Gene3D" id="2.130.10.10">
    <property type="entry name" value="YVTN repeat-like/Quinoprotein amine dehydrogenase"/>
    <property type="match status" value="1"/>
</dbReference>
<dbReference type="InterPro" id="IPR015943">
    <property type="entry name" value="WD40/YVTN_repeat-like_dom_sf"/>
</dbReference>
<dbReference type="CDD" id="cd06071">
    <property type="entry name" value="Beach"/>
    <property type="match status" value="1"/>
</dbReference>
<dbReference type="Proteomes" id="UP001470230">
    <property type="component" value="Unassembled WGS sequence"/>
</dbReference>
<proteinExistence type="predicted"/>
<dbReference type="EMBL" id="JAPFFF010000001">
    <property type="protein sequence ID" value="KAK8898736.1"/>
    <property type="molecule type" value="Genomic_DNA"/>
</dbReference>
<evidence type="ECO:0000313" key="4">
    <source>
        <dbReference type="Proteomes" id="UP001470230"/>
    </source>
</evidence>
<evidence type="ECO:0000259" key="1">
    <source>
        <dbReference type="PROSITE" id="PS50197"/>
    </source>
</evidence>
<feature type="domain" description="BEACH-type PH" evidence="2">
    <location>
        <begin position="1964"/>
        <end position="2069"/>
    </location>
</feature>
<dbReference type="InterPro" id="IPR000409">
    <property type="entry name" value="BEACH_dom"/>
</dbReference>
<evidence type="ECO:0008006" key="5">
    <source>
        <dbReference type="Google" id="ProtNLM"/>
    </source>
</evidence>
<protein>
    <recommendedName>
        <fullName evidence="5">Beige/BEACH domain containing protein</fullName>
    </recommendedName>
</protein>
<dbReference type="PROSITE" id="PS51783">
    <property type="entry name" value="PH_BEACH"/>
    <property type="match status" value="1"/>
</dbReference>
<dbReference type="PROSITE" id="PS50197">
    <property type="entry name" value="BEACH"/>
    <property type="match status" value="1"/>
</dbReference>
<dbReference type="SUPFAM" id="SSF81837">
    <property type="entry name" value="BEACH domain"/>
    <property type="match status" value="1"/>
</dbReference>
<sequence length="2755" mass="315877">MDFLRYLTTRVSKTDKSISLTTEVFKNQPIIPEPPLPIFISELIPTIDEKPKIWNAEALTQCYKLYYEIRAKLINQLATFFGTSSPSLSQNEYMAIITLQSCCTLFFTPIDSIIPDDLYSFMLCLKISIKFLPQNLTIFPDFFAIIFERLLSVDDTVNIYLILKPIQVFANEYPEYTANCLNTHAIVFSRLASSVISQGPSIDIDLVSNQLNIITKAFDANKNLDKEICMSMRTVLLLLMGHLKNQKTISKIVFPIISLFIILKKETNCDIFQLDELLVFLIKDVHRFFEFTNSNTKFSPDLKPEPISFKFIEEKTFDKNVPADLENIKSFETLMKFNGIKYPLFHASILLGQSLVNCQFDFTQQILTDLFSDFNNFYLYPYFSFLFLFIQHFTKYQEEICQCLTTLNLWDYIFGPIMFDPKVPNNSKIINLRQSLFESLGILASNENACKIIRKYYCNFLKSILNFPFLFAQVLQMSYPAFRSVYTLSIQDDLFNSIIFELINQQRFHIEGDKEAPKYRIPTMTVLNAILQNNDALGSVVSSRYFCSGILHFLFEEPCLLFFVDIIDRVIQYFAANNKSGKIDSTALNDSFHMTFQYIIDNIKDERAMNIIHCVLNLFTRVVSFEPSFITPLLVISSSILSDLMTILVNLPANFKSIRVMEIGLMLLSALHSCSNFNYEAVPFAAIGESIERLGVTKDFLLLIYQIIFSGWSKSTLATSTTTSSSLSIYLTDKSTTIAVPEAIPLLLISVRNTEHYLDVLNRLIELCKDSVCNCCSCLMVNVPTIVFENTKLSSEKDVTLALRLFYEISKYVSNRQSLFSFFRLFSSFDRTKLNPLTLPCINTLEQIIYNADVPSYCSIIQFSSENSIIRLPPLSIRDLQSGFIISAKLLLDSEKLSRYFFEFKNDTQNLSAFFTYGTLNFIVNDTQITPTFEMPMRKWFTLRIFFKSFENCEIYFDDDLIETINFHTNTLFQDFKKCAMFHKNSTDPEALPLQVQYVTISTKSNAWNLTNLNIPGMSYFQSNEMKTLMNNSTNIFEFYADKVVPFDSGKNILTKIPSAHYTGLTIRFFTNFLKVFQACHSISFMITLTAMVAFQDPNSYPISGELLRKLSSLFTLLISKLPENTANMLTRDSYSIISFFTSESSPLYFTKDIYEDFMTQLTIIPSQEQREMLSQWIIFNYKIIGRASIDTKIYIFNSWKTILEKWPNLADTYLTFQLLLYIFRTLVESKDNIQTILDIENQATGHTNKIEDLEPKLTQARQIICSLLTIVFGKDFKDTDTDLLFYSVISCSVDQPIIELLDCVKLFLIKYDLSNKFYGAEHVNISIPWNYLTTVVSIKNTWASIYINLSEKVCCKFQSIYADTNYINHEDTNKYCQYLIARRTCNSNYVEYSSDFSLVTNSCRLMLGIEESTSLESMIEMNSLFLQVPVFFVYAVVSCIPSSEKMNDLFVMFFDKLCSNNTNVSMLADKLSTYSLFYLMYWAVKRRPAALFSIATILSQKAQLAQDAINIIDSFSINCNYDLSKVRSDLLCNIMTVISTRKPDQDIIQMGEVLALAILFRSHSTTNHQLEKAFKESPFYTGEEEEEIKDDKKEDFPELEYLSSLYIVEPDPDNPVMQTYSLYYDSDGKWVEVELAKKVIMLLSLLWKSFDIDVHQSLCILISIIIQEVNNYEDLNGLQPIIEDLINEFKITDEFVNLVVGKIAHRGNVEAVKKLFWPILTKVIEDNVSYNNNDFESNNVHIASINSNNINTNFDIKSNLLSTLDRNKLKKRRNTYDNVNIQPSQILNLDLESNLVQNLFINGYLAMNNYCDQPPASLPILTRELVASFVPMIEQFPKTPKPLSQEVNHHINESIAKIKESINEKHHIAGRHWRQLWQLMTYERSPFFLKQQNMNSKIHLKRSSNFHKKLLIPILKRNTSFNKHAEASMKRDSNPAESLTHLPRGNSFAISSLPSHFNFFKDNSNDSLPEIVTVPNRYIWKARCDLIKITKTVEGSFLVSSSGFSFLDNESHLRIVIPAENVYLIFRQYYLQRPTAIEIFTTNNKSYFFNFPDVGSHKFLSYFKSILMPNAKFIQSYSPQVELARLDLTRKWSTRQISTFEYLMWINELSGRSMNNLNAYPIFPWILNDYSSEKIDLNDESVYRDLSKPVGALNPTRLAKLKALIDAVPDINFLYQSTYSSSFMVLHLLIRLEPYTTVHIKYQDGKFDVASRVFTSIADCYQRCCNNNSNFRELIPEFFFCPEFLRNDDKFDLGVLPDGSKIEDVVLPPWAKTANEFIHIHKMALESDYVSTHINKWIDLIWGCKQTGEEAIRSDNTFDPRLYPDCWEKINDPNDVAIVEDMLMKVGIIPQKIFEAPHPARQQKPKLKKVANQKLRAGSLSLLTAYSRADKLAFNPNYTPDEDNTTDTSNNDTTHYIFEPNLKIDSTINTLSSSGNFLISSRSAFAEIKVANNTIIDTKINGESIEKFKIFSLHTDGRIFISRTNSSVTPVAKDRIGKIAIYTHSKSDSALFAFATENSSDLIIVKSNGSIAQKMSSSHIDAISCASFYREEVITGGKDSIVVKWSFNDKQELEDTQSLMAHAATVSCIYASDNFGIVVSCSIDGLLVASLISDFSFMMAIEMKIESNYPGYIPIKVMITDMTGRIFVLCSNSNSRSSSNILCVYTINGKFLNQISLDKCVSAWCQAPRADGFDFIVFADSSNAIYLLNAFNLNIDMKIFQAPAKVTHLHYHNSIDLLAIGTESGSLYVGSLFY</sequence>
<dbReference type="InterPro" id="IPR011993">
    <property type="entry name" value="PH-like_dom_sf"/>
</dbReference>
<accession>A0ABR2L5V6</accession>
<organism evidence="3 4">
    <name type="scientific">Tritrichomonas musculus</name>
    <dbReference type="NCBI Taxonomy" id="1915356"/>
    <lineage>
        <taxon>Eukaryota</taxon>
        <taxon>Metamonada</taxon>
        <taxon>Parabasalia</taxon>
        <taxon>Tritrichomonadida</taxon>
        <taxon>Tritrichomonadidae</taxon>
        <taxon>Tritrichomonas</taxon>
    </lineage>
</organism>
<reference evidence="3 4" key="1">
    <citation type="submission" date="2024-04" db="EMBL/GenBank/DDBJ databases">
        <title>Tritrichomonas musculus Genome.</title>
        <authorList>
            <person name="Alves-Ferreira E."/>
            <person name="Grigg M."/>
            <person name="Lorenzi H."/>
            <person name="Galac M."/>
        </authorList>
    </citation>
    <scope>NUCLEOTIDE SEQUENCE [LARGE SCALE GENOMIC DNA]</scope>
    <source>
        <strain evidence="3 4">EAF2021</strain>
    </source>
</reference>
<gene>
    <name evidence="3" type="ORF">M9Y10_001028</name>
</gene>
<dbReference type="SUPFAM" id="SSF50978">
    <property type="entry name" value="WD40 repeat-like"/>
    <property type="match status" value="1"/>
</dbReference>
<dbReference type="Gene3D" id="1.10.1540.10">
    <property type="entry name" value="BEACH domain"/>
    <property type="match status" value="1"/>
</dbReference>
<dbReference type="Pfam" id="PF14844">
    <property type="entry name" value="PH_BEACH"/>
    <property type="match status" value="1"/>
</dbReference>
<dbReference type="SMART" id="SM01026">
    <property type="entry name" value="Beach"/>
    <property type="match status" value="1"/>
</dbReference>
<evidence type="ECO:0000313" key="3">
    <source>
        <dbReference type="EMBL" id="KAK8898736.1"/>
    </source>
</evidence>
<dbReference type="Pfam" id="PF02138">
    <property type="entry name" value="Beach"/>
    <property type="match status" value="1"/>
</dbReference>
<keyword evidence="4" id="KW-1185">Reference proteome</keyword>
<feature type="domain" description="BEACH" evidence="1">
    <location>
        <begin position="2078"/>
        <end position="2362"/>
    </location>
</feature>
<comment type="caution">
    <text evidence="3">The sequence shown here is derived from an EMBL/GenBank/DDBJ whole genome shotgun (WGS) entry which is preliminary data.</text>
</comment>
<dbReference type="SUPFAM" id="SSF50729">
    <property type="entry name" value="PH domain-like"/>
    <property type="match status" value="1"/>
</dbReference>
<dbReference type="InterPro" id="IPR036372">
    <property type="entry name" value="BEACH_dom_sf"/>
</dbReference>
<dbReference type="InterPro" id="IPR050865">
    <property type="entry name" value="BEACH_Domain"/>
</dbReference>
<dbReference type="InterPro" id="IPR036322">
    <property type="entry name" value="WD40_repeat_dom_sf"/>
</dbReference>
<dbReference type="PANTHER" id="PTHR13743:SF112">
    <property type="entry name" value="BEACH DOMAIN-CONTAINING PROTEIN"/>
    <property type="match status" value="1"/>
</dbReference>